<evidence type="ECO:0000313" key="8">
    <source>
        <dbReference type="EMBL" id="SFD19080.1"/>
    </source>
</evidence>
<dbReference type="GO" id="GO:0003998">
    <property type="term" value="F:acylphosphatase activity"/>
    <property type="evidence" value="ECO:0007669"/>
    <property type="project" value="UniProtKB-EC"/>
</dbReference>
<dbReference type="Gene3D" id="3.30.70.100">
    <property type="match status" value="1"/>
</dbReference>
<dbReference type="SUPFAM" id="SSF54975">
    <property type="entry name" value="Acylphosphatase/BLUF domain-like"/>
    <property type="match status" value="1"/>
</dbReference>
<dbReference type="PANTHER" id="PTHR47268">
    <property type="entry name" value="ACYLPHOSPHATASE"/>
    <property type="match status" value="1"/>
</dbReference>
<protein>
    <recommendedName>
        <fullName evidence="3 5">acylphosphatase</fullName>
        <ecNumber evidence="2 5">3.6.1.7</ecNumber>
    </recommendedName>
</protein>
<reference evidence="8 9" key="1">
    <citation type="submission" date="2016-10" db="EMBL/GenBank/DDBJ databases">
        <authorList>
            <person name="de Groot N.N."/>
        </authorList>
    </citation>
    <scope>NUCLEOTIDE SEQUENCE [LARGE SCALE GENOMIC DNA]</scope>
    <source>
        <strain evidence="8 9">HL3</strain>
    </source>
</reference>
<dbReference type="STRING" id="1123397.SAMN05660831_01078"/>
<sequence length="94" mass="10103">MSTHGNTCQRCVVRGHVQGVFFRASAADQAGRLGLTGHARNRDDGSVEVLICGPEAARDEMISWLWKGPAAAQVEDVRCELREADPAPAHFSTG</sequence>
<evidence type="ECO:0000256" key="1">
    <source>
        <dbReference type="ARBA" id="ARBA00005614"/>
    </source>
</evidence>
<keyword evidence="5" id="KW-0378">Hydrolase</keyword>
<feature type="active site" evidence="5">
    <location>
        <position position="41"/>
    </location>
</feature>
<dbReference type="InterPro" id="IPR036046">
    <property type="entry name" value="Acylphosphatase-like_dom_sf"/>
</dbReference>
<dbReference type="EMBL" id="FOMJ01000002">
    <property type="protein sequence ID" value="SFD19080.1"/>
    <property type="molecule type" value="Genomic_DNA"/>
</dbReference>
<evidence type="ECO:0000256" key="5">
    <source>
        <dbReference type="PROSITE-ProRule" id="PRU00520"/>
    </source>
</evidence>
<comment type="catalytic activity">
    <reaction evidence="4 5">
        <text>an acyl phosphate + H2O = a carboxylate + phosphate + H(+)</text>
        <dbReference type="Rhea" id="RHEA:14965"/>
        <dbReference type="ChEBI" id="CHEBI:15377"/>
        <dbReference type="ChEBI" id="CHEBI:15378"/>
        <dbReference type="ChEBI" id="CHEBI:29067"/>
        <dbReference type="ChEBI" id="CHEBI:43474"/>
        <dbReference type="ChEBI" id="CHEBI:59918"/>
        <dbReference type="EC" id="3.6.1.7"/>
    </reaction>
</comment>
<dbReference type="PROSITE" id="PS51160">
    <property type="entry name" value="ACYLPHOSPHATASE_3"/>
    <property type="match status" value="1"/>
</dbReference>
<gene>
    <name evidence="8" type="ORF">SAMN05660831_01078</name>
</gene>
<evidence type="ECO:0000256" key="2">
    <source>
        <dbReference type="ARBA" id="ARBA00012150"/>
    </source>
</evidence>
<dbReference type="AlphaFoldDB" id="A0A1I1QLY1"/>
<dbReference type="InterPro" id="IPR017968">
    <property type="entry name" value="Acylphosphatase_CS"/>
</dbReference>
<evidence type="ECO:0000256" key="4">
    <source>
        <dbReference type="ARBA" id="ARBA00047645"/>
    </source>
</evidence>
<name>A0A1I1QLY1_9GAMM</name>
<dbReference type="EC" id="3.6.1.7" evidence="2 5"/>
<dbReference type="Proteomes" id="UP000198611">
    <property type="component" value="Unassembled WGS sequence"/>
</dbReference>
<accession>A0A1I1QLY1</accession>
<dbReference type="PROSITE" id="PS00150">
    <property type="entry name" value="ACYLPHOSPHATASE_1"/>
    <property type="match status" value="1"/>
</dbReference>
<feature type="active site" evidence="5">
    <location>
        <position position="23"/>
    </location>
</feature>
<keyword evidence="9" id="KW-1185">Reference proteome</keyword>
<evidence type="ECO:0000313" key="9">
    <source>
        <dbReference type="Proteomes" id="UP000198611"/>
    </source>
</evidence>
<feature type="domain" description="Acylphosphatase-like" evidence="7">
    <location>
        <begin position="8"/>
        <end position="94"/>
    </location>
</feature>
<proteinExistence type="inferred from homology"/>
<evidence type="ECO:0000256" key="3">
    <source>
        <dbReference type="ARBA" id="ARBA00015991"/>
    </source>
</evidence>
<comment type="similarity">
    <text evidence="1 6">Belongs to the acylphosphatase family.</text>
</comment>
<evidence type="ECO:0000259" key="7">
    <source>
        <dbReference type="PROSITE" id="PS51160"/>
    </source>
</evidence>
<dbReference type="RefSeq" id="WP_093427726.1">
    <property type="nucleotide sequence ID" value="NZ_FOMJ01000002.1"/>
</dbReference>
<dbReference type="InterPro" id="IPR001792">
    <property type="entry name" value="Acylphosphatase-like_dom"/>
</dbReference>
<evidence type="ECO:0000256" key="6">
    <source>
        <dbReference type="RuleBase" id="RU004168"/>
    </source>
</evidence>
<dbReference type="OrthoDB" id="5295388at2"/>
<dbReference type="InterPro" id="IPR020456">
    <property type="entry name" value="Acylphosphatase"/>
</dbReference>
<dbReference type="Pfam" id="PF00708">
    <property type="entry name" value="Acylphosphatase"/>
    <property type="match status" value="1"/>
</dbReference>
<organism evidence="8 9">
    <name type="scientific">Thiohalospira halophila DSM 15071</name>
    <dbReference type="NCBI Taxonomy" id="1123397"/>
    <lineage>
        <taxon>Bacteria</taxon>
        <taxon>Pseudomonadati</taxon>
        <taxon>Pseudomonadota</taxon>
        <taxon>Gammaproteobacteria</taxon>
        <taxon>Thiohalospirales</taxon>
        <taxon>Thiohalospiraceae</taxon>
        <taxon>Thiohalospira</taxon>
    </lineage>
</organism>
<dbReference type="PANTHER" id="PTHR47268:SF4">
    <property type="entry name" value="ACYLPHOSPHATASE"/>
    <property type="match status" value="1"/>
</dbReference>